<evidence type="ECO:0000313" key="3">
    <source>
        <dbReference type="EMBL" id="SDG37965.1"/>
    </source>
</evidence>
<dbReference type="SMART" id="SM00830">
    <property type="entry name" value="CM_2"/>
    <property type="match status" value="1"/>
</dbReference>
<evidence type="ECO:0000256" key="1">
    <source>
        <dbReference type="ARBA" id="ARBA00012404"/>
    </source>
</evidence>
<proteinExistence type="predicted"/>
<dbReference type="RefSeq" id="WP_090021171.1">
    <property type="nucleotide sequence ID" value="NZ_FNCE01000010.1"/>
</dbReference>
<organism evidence="3 4">
    <name type="scientific">Limimonas halophila</name>
    <dbReference type="NCBI Taxonomy" id="1082479"/>
    <lineage>
        <taxon>Bacteria</taxon>
        <taxon>Pseudomonadati</taxon>
        <taxon>Pseudomonadota</taxon>
        <taxon>Alphaproteobacteria</taxon>
        <taxon>Rhodospirillales</taxon>
        <taxon>Rhodovibrionaceae</taxon>
        <taxon>Limimonas</taxon>
    </lineage>
</organism>
<dbReference type="STRING" id="1082479.SAMN05216241_11049"/>
<accession>A0A1G7TRM4</accession>
<dbReference type="InterPro" id="IPR002701">
    <property type="entry name" value="CM_II_prokaryot"/>
</dbReference>
<dbReference type="AlphaFoldDB" id="A0A1G7TRM4"/>
<protein>
    <recommendedName>
        <fullName evidence="1">chorismate mutase</fullName>
        <ecNumber evidence="1">5.4.99.5</ecNumber>
    </recommendedName>
</protein>
<dbReference type="PROSITE" id="PS51168">
    <property type="entry name" value="CHORISMATE_MUT_2"/>
    <property type="match status" value="1"/>
</dbReference>
<gene>
    <name evidence="3" type="ORF">SAMN05216241_11049</name>
</gene>
<dbReference type="Gene3D" id="1.20.59.10">
    <property type="entry name" value="Chorismate mutase"/>
    <property type="match status" value="1"/>
</dbReference>
<dbReference type="SUPFAM" id="SSF48600">
    <property type="entry name" value="Chorismate mutase II"/>
    <property type="match status" value="1"/>
</dbReference>
<evidence type="ECO:0000259" key="2">
    <source>
        <dbReference type="PROSITE" id="PS51168"/>
    </source>
</evidence>
<dbReference type="GO" id="GO:0004106">
    <property type="term" value="F:chorismate mutase activity"/>
    <property type="evidence" value="ECO:0007669"/>
    <property type="project" value="UniProtKB-EC"/>
</dbReference>
<dbReference type="Pfam" id="PF01817">
    <property type="entry name" value="CM_2"/>
    <property type="match status" value="1"/>
</dbReference>
<dbReference type="Proteomes" id="UP000199415">
    <property type="component" value="Unassembled WGS sequence"/>
</dbReference>
<dbReference type="GO" id="GO:0046417">
    <property type="term" value="P:chorismate metabolic process"/>
    <property type="evidence" value="ECO:0007669"/>
    <property type="project" value="InterPro"/>
</dbReference>
<dbReference type="EC" id="5.4.99.5" evidence="1"/>
<sequence length="282" mass="29264">MTLGETSLAELRQEIDAIDDSLHDLLMRRGDVQAHVGRAKSGDGVYIRPGREALVLRRLMARHQGSFPKPALVRIWREIFAAGLSLQGDFSVAVPTAGNGAMKTLAVDHFGALTPTLELADAGEVLAAVRRGDAAVGVLPMPQPGEAEPWWRRLARDPGAPPIIARLPFAAPASRAGDAEALAVGAAPAEDTGNDRSFLALEATGEATDADVSTAVTDAGFEPVAWQTAPADNGGGRLHLLETPGVVVPGDNRLETLAGTPAVADARALGSYAVPLTAAELA</sequence>
<name>A0A1G7TRM4_9PROT</name>
<reference evidence="3 4" key="1">
    <citation type="submission" date="2016-10" db="EMBL/GenBank/DDBJ databases">
        <authorList>
            <person name="de Groot N.N."/>
        </authorList>
    </citation>
    <scope>NUCLEOTIDE SEQUENCE [LARGE SCALE GENOMIC DNA]</scope>
    <source>
        <strain evidence="3 4">DSM 25584</strain>
    </source>
</reference>
<feature type="domain" description="Chorismate mutase" evidence="2">
    <location>
        <begin position="2"/>
        <end position="91"/>
    </location>
</feature>
<dbReference type="InterPro" id="IPR036263">
    <property type="entry name" value="Chorismate_II_sf"/>
</dbReference>
<dbReference type="InterPro" id="IPR036979">
    <property type="entry name" value="CM_dom_sf"/>
</dbReference>
<dbReference type="EMBL" id="FNCE01000010">
    <property type="protein sequence ID" value="SDG37965.1"/>
    <property type="molecule type" value="Genomic_DNA"/>
</dbReference>
<evidence type="ECO:0000313" key="4">
    <source>
        <dbReference type="Proteomes" id="UP000199415"/>
    </source>
</evidence>
<dbReference type="OrthoDB" id="7268348at2"/>
<keyword evidence="4" id="KW-1185">Reference proteome</keyword>